<proteinExistence type="predicted"/>
<protein>
    <submittedName>
        <fullName evidence="1">Uncharacterized protein</fullName>
    </submittedName>
</protein>
<name>S7XR39_ACIJU</name>
<accession>S7XR39</accession>
<evidence type="ECO:0000313" key="2">
    <source>
        <dbReference type="Proteomes" id="UP000018420"/>
    </source>
</evidence>
<reference evidence="1 2" key="1">
    <citation type="submission" date="2013-05" db="EMBL/GenBank/DDBJ databases">
        <title>Genome assembly of Acinetobacter junii MTCC 11364.</title>
        <authorList>
            <person name="Khatri I."/>
            <person name="Singh N.K."/>
            <person name="Subramanian S."/>
            <person name="Mayilraj S."/>
        </authorList>
    </citation>
    <scope>NUCLEOTIDE SEQUENCE [LARGE SCALE GENOMIC DNA]</scope>
    <source>
        <strain evidence="1 2">MTCC 11364</strain>
    </source>
</reference>
<sequence>MEHHSAKFDLKWITLLQTREIKKRQKLSQHIDIKTKNILKVERLVAF</sequence>
<evidence type="ECO:0000313" key="1">
    <source>
        <dbReference type="EMBL" id="EPR81624.1"/>
    </source>
</evidence>
<dbReference type="AlphaFoldDB" id="S7XR39"/>
<dbReference type="EMBL" id="ASYZ01000170">
    <property type="protein sequence ID" value="EPR81624.1"/>
    <property type="molecule type" value="Genomic_DNA"/>
</dbReference>
<comment type="caution">
    <text evidence="1">The sequence shown here is derived from an EMBL/GenBank/DDBJ whole genome shotgun (WGS) entry which is preliminary data.</text>
</comment>
<gene>
    <name evidence="1" type="ORF">L292_1076</name>
</gene>
<dbReference type="PATRIC" id="fig|1330047.3.peg.2820"/>
<dbReference type="Proteomes" id="UP000018420">
    <property type="component" value="Unassembled WGS sequence"/>
</dbReference>
<organism evidence="1 2">
    <name type="scientific">Acinetobacter junii CIP 107470 = MTCC 11364</name>
    <dbReference type="NCBI Taxonomy" id="1217666"/>
    <lineage>
        <taxon>Bacteria</taxon>
        <taxon>Pseudomonadati</taxon>
        <taxon>Pseudomonadota</taxon>
        <taxon>Gammaproteobacteria</taxon>
        <taxon>Moraxellales</taxon>
        <taxon>Moraxellaceae</taxon>
        <taxon>Acinetobacter</taxon>
    </lineage>
</organism>